<accession>A0ACD3A0I2</accession>
<evidence type="ECO:0000313" key="2">
    <source>
        <dbReference type="Proteomes" id="UP000308600"/>
    </source>
</evidence>
<gene>
    <name evidence="1" type="ORF">BDN72DRAFT_947367</name>
</gene>
<name>A0ACD3A0I2_9AGAR</name>
<proteinExistence type="predicted"/>
<organism evidence="1 2">
    <name type="scientific">Pluteus cervinus</name>
    <dbReference type="NCBI Taxonomy" id="181527"/>
    <lineage>
        <taxon>Eukaryota</taxon>
        <taxon>Fungi</taxon>
        <taxon>Dikarya</taxon>
        <taxon>Basidiomycota</taxon>
        <taxon>Agaricomycotina</taxon>
        <taxon>Agaricomycetes</taxon>
        <taxon>Agaricomycetidae</taxon>
        <taxon>Agaricales</taxon>
        <taxon>Pluteineae</taxon>
        <taxon>Pluteaceae</taxon>
        <taxon>Pluteus</taxon>
    </lineage>
</organism>
<dbReference type="Proteomes" id="UP000308600">
    <property type="component" value="Unassembled WGS sequence"/>
</dbReference>
<reference evidence="1 2" key="1">
    <citation type="journal article" date="2019" name="Nat. Ecol. Evol.">
        <title>Megaphylogeny resolves global patterns of mushroom evolution.</title>
        <authorList>
            <person name="Varga T."/>
            <person name="Krizsan K."/>
            <person name="Foldi C."/>
            <person name="Dima B."/>
            <person name="Sanchez-Garcia M."/>
            <person name="Sanchez-Ramirez S."/>
            <person name="Szollosi G.J."/>
            <person name="Szarkandi J.G."/>
            <person name="Papp V."/>
            <person name="Albert L."/>
            <person name="Andreopoulos W."/>
            <person name="Angelini C."/>
            <person name="Antonin V."/>
            <person name="Barry K.W."/>
            <person name="Bougher N.L."/>
            <person name="Buchanan P."/>
            <person name="Buyck B."/>
            <person name="Bense V."/>
            <person name="Catcheside P."/>
            <person name="Chovatia M."/>
            <person name="Cooper J."/>
            <person name="Damon W."/>
            <person name="Desjardin D."/>
            <person name="Finy P."/>
            <person name="Geml J."/>
            <person name="Haridas S."/>
            <person name="Hughes K."/>
            <person name="Justo A."/>
            <person name="Karasinski D."/>
            <person name="Kautmanova I."/>
            <person name="Kiss B."/>
            <person name="Kocsube S."/>
            <person name="Kotiranta H."/>
            <person name="LaButti K.M."/>
            <person name="Lechner B.E."/>
            <person name="Liimatainen K."/>
            <person name="Lipzen A."/>
            <person name="Lukacs Z."/>
            <person name="Mihaltcheva S."/>
            <person name="Morgado L.N."/>
            <person name="Niskanen T."/>
            <person name="Noordeloos M.E."/>
            <person name="Ohm R.A."/>
            <person name="Ortiz-Santana B."/>
            <person name="Ovrebo C."/>
            <person name="Racz N."/>
            <person name="Riley R."/>
            <person name="Savchenko A."/>
            <person name="Shiryaev A."/>
            <person name="Soop K."/>
            <person name="Spirin V."/>
            <person name="Szebenyi C."/>
            <person name="Tomsovsky M."/>
            <person name="Tulloss R.E."/>
            <person name="Uehling J."/>
            <person name="Grigoriev I.V."/>
            <person name="Vagvolgyi C."/>
            <person name="Papp T."/>
            <person name="Martin F.M."/>
            <person name="Miettinen O."/>
            <person name="Hibbett D.S."/>
            <person name="Nagy L.G."/>
        </authorList>
    </citation>
    <scope>NUCLEOTIDE SEQUENCE [LARGE SCALE GENOMIC DNA]</scope>
    <source>
        <strain evidence="1 2">NL-1719</strain>
    </source>
</reference>
<dbReference type="EMBL" id="ML209065">
    <property type="protein sequence ID" value="TFK59154.1"/>
    <property type="molecule type" value="Genomic_DNA"/>
</dbReference>
<sequence length="153" mass="17765">MPRLGARFWTLSQILQKMFVVIISKDKEQEDRMEQEFEGTVQYDTGQRTGRWLEGTGYILPRIHGKDKGQKDGMDQEFEGTGYILPHIHKMTFTLKIQYDRPFYLSHILPDNIAARDKRHLYLTNQVESIQVKELVTLCYAVCQVAAGDQLEA</sequence>
<evidence type="ECO:0000313" key="1">
    <source>
        <dbReference type="EMBL" id="TFK59154.1"/>
    </source>
</evidence>
<protein>
    <submittedName>
        <fullName evidence="1">Uncharacterized protein</fullName>
    </submittedName>
</protein>
<keyword evidence="2" id="KW-1185">Reference proteome</keyword>